<dbReference type="AlphaFoldDB" id="A0A0M3IXJ6"/>
<name>A0A0M3IXJ6_ASCLU</name>
<organism evidence="1 2">
    <name type="scientific">Ascaris lumbricoides</name>
    <name type="common">Giant roundworm</name>
    <dbReference type="NCBI Taxonomy" id="6252"/>
    <lineage>
        <taxon>Eukaryota</taxon>
        <taxon>Metazoa</taxon>
        <taxon>Ecdysozoa</taxon>
        <taxon>Nematoda</taxon>
        <taxon>Chromadorea</taxon>
        <taxon>Rhabditida</taxon>
        <taxon>Spirurina</taxon>
        <taxon>Ascaridomorpha</taxon>
        <taxon>Ascaridoidea</taxon>
        <taxon>Ascarididae</taxon>
        <taxon>Ascaris</taxon>
    </lineage>
</organism>
<keyword evidence="1" id="KW-1185">Reference proteome</keyword>
<sequence>MECSRFASFFPCRLEVTSEGNSAFAAGEVIGSVIERKIYLIKICFSRMGKKFIRFSVMK</sequence>
<dbReference type="Proteomes" id="UP000036681">
    <property type="component" value="Unplaced"/>
</dbReference>
<dbReference type="WBParaSite" id="ALUE_0002347401-mRNA-1">
    <property type="protein sequence ID" value="ALUE_0002347401-mRNA-1"/>
    <property type="gene ID" value="ALUE_0002347401"/>
</dbReference>
<evidence type="ECO:0000313" key="2">
    <source>
        <dbReference type="WBParaSite" id="ALUE_0002347401-mRNA-1"/>
    </source>
</evidence>
<protein>
    <submittedName>
        <fullName evidence="2">Transposase</fullName>
    </submittedName>
</protein>
<accession>A0A0M3IXJ6</accession>
<reference evidence="2" key="1">
    <citation type="submission" date="2017-02" db="UniProtKB">
        <authorList>
            <consortium name="WormBaseParasite"/>
        </authorList>
    </citation>
    <scope>IDENTIFICATION</scope>
</reference>
<evidence type="ECO:0000313" key="1">
    <source>
        <dbReference type="Proteomes" id="UP000036681"/>
    </source>
</evidence>
<proteinExistence type="predicted"/>